<evidence type="ECO:0000313" key="4">
    <source>
        <dbReference type="Proteomes" id="UP001190926"/>
    </source>
</evidence>
<keyword evidence="4" id="KW-1185">Reference proteome</keyword>
<organism evidence="3 4">
    <name type="scientific">Perilla frutescens var. hirtella</name>
    <name type="common">Perilla citriodora</name>
    <name type="synonym">Perilla setoyensis</name>
    <dbReference type="NCBI Taxonomy" id="608512"/>
    <lineage>
        <taxon>Eukaryota</taxon>
        <taxon>Viridiplantae</taxon>
        <taxon>Streptophyta</taxon>
        <taxon>Embryophyta</taxon>
        <taxon>Tracheophyta</taxon>
        <taxon>Spermatophyta</taxon>
        <taxon>Magnoliopsida</taxon>
        <taxon>eudicotyledons</taxon>
        <taxon>Gunneridae</taxon>
        <taxon>Pentapetalae</taxon>
        <taxon>asterids</taxon>
        <taxon>lamiids</taxon>
        <taxon>Lamiales</taxon>
        <taxon>Lamiaceae</taxon>
        <taxon>Nepetoideae</taxon>
        <taxon>Elsholtzieae</taxon>
        <taxon>Perilla</taxon>
    </lineage>
</organism>
<feature type="transmembrane region" description="Helical" evidence="2">
    <location>
        <begin position="190"/>
        <end position="211"/>
    </location>
</feature>
<accession>A0AAD4P9R8</accession>
<proteinExistence type="predicted"/>
<dbReference type="Proteomes" id="UP001190926">
    <property type="component" value="Unassembled WGS sequence"/>
</dbReference>
<gene>
    <name evidence="3" type="ORF">C2S53_015062</name>
</gene>
<evidence type="ECO:0000256" key="1">
    <source>
        <dbReference type="SAM" id="MobiDB-lite"/>
    </source>
</evidence>
<name>A0AAD4P9R8_PERFH</name>
<dbReference type="AlphaFoldDB" id="A0AAD4P9R8"/>
<feature type="region of interest" description="Disordered" evidence="1">
    <location>
        <begin position="30"/>
        <end position="51"/>
    </location>
</feature>
<sequence length="228" mass="25748">MKKEESEDDAENLALIQQLKELEYIWKSIQNSRPRSPRTSSSSHSRYSYSNSNSITSFDENLFQNSPRTLMSSLQHRKPAFGLKNCSNAVEEILMDRRAAILSGRFKGRQLFGAEERTSTVEEEDDGIQEREVMMMNYDQHDELPPFDFSESSEDKVVVEEKTVVEVADAVEKRAGGDGRGRREKAGGGCMPATACLALVLIVFALVFFSMRCNAKYHVQDHLVLVPT</sequence>
<comment type="caution">
    <text evidence="3">The sequence shown here is derived from an EMBL/GenBank/DDBJ whole genome shotgun (WGS) entry which is preliminary data.</text>
</comment>
<keyword evidence="2" id="KW-0812">Transmembrane</keyword>
<keyword evidence="2" id="KW-1133">Transmembrane helix</keyword>
<protein>
    <submittedName>
        <fullName evidence="3">Uncharacterized protein</fullName>
    </submittedName>
</protein>
<keyword evidence="2" id="KW-0472">Membrane</keyword>
<evidence type="ECO:0000313" key="3">
    <source>
        <dbReference type="EMBL" id="KAH6831536.1"/>
    </source>
</evidence>
<reference evidence="3 4" key="1">
    <citation type="journal article" date="2021" name="Nat. Commun.">
        <title>Incipient diploidization of the medicinal plant Perilla within 10,000 years.</title>
        <authorList>
            <person name="Zhang Y."/>
            <person name="Shen Q."/>
            <person name="Leng L."/>
            <person name="Zhang D."/>
            <person name="Chen S."/>
            <person name="Shi Y."/>
            <person name="Ning Z."/>
            <person name="Chen S."/>
        </authorList>
    </citation>
    <scope>NUCLEOTIDE SEQUENCE [LARGE SCALE GENOMIC DNA]</scope>
    <source>
        <strain evidence="4">cv. PC099</strain>
    </source>
</reference>
<evidence type="ECO:0000256" key="2">
    <source>
        <dbReference type="SAM" id="Phobius"/>
    </source>
</evidence>
<dbReference type="EMBL" id="SDAM02000089">
    <property type="protein sequence ID" value="KAH6831536.1"/>
    <property type="molecule type" value="Genomic_DNA"/>
</dbReference>
<feature type="compositionally biased region" description="Low complexity" evidence="1">
    <location>
        <begin position="32"/>
        <end position="51"/>
    </location>
</feature>